<keyword evidence="7" id="KW-0418">Kinase</keyword>
<dbReference type="SMART" id="SM00220">
    <property type="entry name" value="S_TKc"/>
    <property type="match status" value="1"/>
</dbReference>
<dbReference type="Gene3D" id="1.10.510.10">
    <property type="entry name" value="Transferase(Phosphotransferase) domain 1"/>
    <property type="match status" value="1"/>
</dbReference>
<keyword evidence="10" id="KW-0472">Membrane</keyword>
<dbReference type="GO" id="GO:0005524">
    <property type="term" value="F:ATP binding"/>
    <property type="evidence" value="ECO:0007669"/>
    <property type="project" value="UniProtKB-UniRule"/>
</dbReference>
<dbReference type="FunFam" id="3.30.200.20:FF:000645">
    <property type="entry name" value="Receptor-like protein kinase FERONIA"/>
    <property type="match status" value="1"/>
</dbReference>
<dbReference type="InterPro" id="IPR011009">
    <property type="entry name" value="Kinase-like_dom_sf"/>
</dbReference>
<dbReference type="SUPFAM" id="SSF56112">
    <property type="entry name" value="Protein kinase-like (PK-like)"/>
    <property type="match status" value="1"/>
</dbReference>
<name>Q5W6W0_ORYSJ</name>
<dbReference type="InterPro" id="IPR024788">
    <property type="entry name" value="Malectin-like_Carb-bd_dom"/>
</dbReference>
<dbReference type="InterPro" id="IPR008271">
    <property type="entry name" value="Ser/Thr_kinase_AS"/>
</dbReference>
<dbReference type="PROSITE" id="PS00107">
    <property type="entry name" value="PROTEIN_KINASE_ATP"/>
    <property type="match status" value="1"/>
</dbReference>
<dbReference type="GO" id="GO:0005886">
    <property type="term" value="C:plasma membrane"/>
    <property type="evidence" value="ECO:0000318"/>
    <property type="project" value="GO_Central"/>
</dbReference>
<dbReference type="eggNOG" id="KOG1187">
    <property type="taxonomic scope" value="Eukaryota"/>
</dbReference>
<dbReference type="Proteomes" id="UP000059680">
    <property type="component" value="Chromosome 5"/>
</dbReference>
<dbReference type="InterPro" id="IPR045272">
    <property type="entry name" value="ANXUR1/2-like"/>
</dbReference>
<dbReference type="FunFam" id="2.60.120.430:FF:000003">
    <property type="entry name" value="FERONIA receptor-like kinase"/>
    <property type="match status" value="1"/>
</dbReference>
<keyword evidence="2" id="KW-0723">Serine/threonine-protein kinase</keyword>
<dbReference type="FunFam" id="1.10.510.10:FF:000252">
    <property type="entry name" value="Receptor-like protein kinase FERONIA"/>
    <property type="match status" value="1"/>
</dbReference>
<dbReference type="InParanoid" id="Q5W6W0"/>
<dbReference type="FunFam" id="2.60.120.430:FF:000007">
    <property type="entry name" value="FERONIA receptor-like kinase"/>
    <property type="match status" value="1"/>
</dbReference>
<keyword evidence="8 12" id="KW-0067">ATP-binding</keyword>
<feature type="region of interest" description="Disordered" evidence="13">
    <location>
        <begin position="414"/>
        <end position="439"/>
    </location>
</feature>
<dbReference type="OrthoDB" id="604327at2759"/>
<dbReference type="Gene3D" id="3.30.200.20">
    <property type="entry name" value="Phosphorylase Kinase, domain 1"/>
    <property type="match status" value="1"/>
</dbReference>
<dbReference type="SMR" id="Q5W6W0"/>
<proteinExistence type="predicted"/>
<keyword evidence="17" id="KW-1185">Reference proteome</keyword>
<dbReference type="PANTHER" id="PTHR34590">
    <property type="entry name" value="OS03G0124300 PROTEIN-RELATED"/>
    <property type="match status" value="1"/>
</dbReference>
<gene>
    <name evidence="16" type="ordered locus">Os05g0317900</name>
    <name evidence="16" type="ORF">OSNPB_050317900</name>
</gene>
<evidence type="ECO:0000256" key="14">
    <source>
        <dbReference type="SAM" id="SignalP"/>
    </source>
</evidence>
<reference evidence="16 17" key="3">
    <citation type="journal article" date="2013" name="Rice">
        <title>Improvement of the Oryza sativa Nipponbare reference genome using next generation sequence and optical map data.</title>
        <authorList>
            <person name="Kawahara Y."/>
            <person name="de la Bastide M."/>
            <person name="Hamilton J.P."/>
            <person name="Kanamori H."/>
            <person name="McCombie W.R."/>
            <person name="Ouyang S."/>
            <person name="Schwartz D.C."/>
            <person name="Tanaka T."/>
            <person name="Wu J."/>
            <person name="Zhou S."/>
            <person name="Childs K.L."/>
            <person name="Davidson R.M."/>
            <person name="Lin H."/>
            <person name="Quesada-Ocampo L."/>
            <person name="Vaillancourt B."/>
            <person name="Sakai H."/>
            <person name="Lee S.S."/>
            <person name="Kim J."/>
            <person name="Numa H."/>
            <person name="Itoh T."/>
            <person name="Buell C.R."/>
            <person name="Matsumoto T."/>
        </authorList>
    </citation>
    <scope>NUCLEOTIDE SEQUENCE [LARGE SCALE GENOMIC DNA]</scope>
    <source>
        <strain evidence="17">cv. Nipponbare</strain>
    </source>
</reference>
<evidence type="ECO:0000256" key="10">
    <source>
        <dbReference type="ARBA" id="ARBA00023136"/>
    </source>
</evidence>
<evidence type="ECO:0000256" key="8">
    <source>
        <dbReference type="ARBA" id="ARBA00022840"/>
    </source>
</evidence>
<accession>Q5W6W0</accession>
<reference evidence="17" key="1">
    <citation type="journal article" date="2005" name="Nature">
        <title>The map-based sequence of the rice genome.</title>
        <authorList>
            <consortium name="International rice genome sequencing project (IRGSP)"/>
            <person name="Matsumoto T."/>
            <person name="Wu J."/>
            <person name="Kanamori H."/>
            <person name="Katayose Y."/>
            <person name="Fujisawa M."/>
            <person name="Namiki N."/>
            <person name="Mizuno H."/>
            <person name="Yamamoto K."/>
            <person name="Antonio B.A."/>
            <person name="Baba T."/>
            <person name="Sakata K."/>
            <person name="Nagamura Y."/>
            <person name="Aoki H."/>
            <person name="Arikawa K."/>
            <person name="Arita K."/>
            <person name="Bito T."/>
            <person name="Chiden Y."/>
            <person name="Fujitsuka N."/>
            <person name="Fukunaka R."/>
            <person name="Hamada M."/>
            <person name="Harada C."/>
            <person name="Hayashi A."/>
            <person name="Hijishita S."/>
            <person name="Honda M."/>
            <person name="Hosokawa S."/>
            <person name="Ichikawa Y."/>
            <person name="Idonuma A."/>
            <person name="Iijima M."/>
            <person name="Ikeda M."/>
            <person name="Ikeno M."/>
            <person name="Ito K."/>
            <person name="Ito S."/>
            <person name="Ito T."/>
            <person name="Ito Y."/>
            <person name="Ito Y."/>
            <person name="Iwabuchi A."/>
            <person name="Kamiya K."/>
            <person name="Karasawa W."/>
            <person name="Kurita K."/>
            <person name="Katagiri S."/>
            <person name="Kikuta A."/>
            <person name="Kobayashi H."/>
            <person name="Kobayashi N."/>
            <person name="Machita K."/>
            <person name="Maehara T."/>
            <person name="Masukawa M."/>
            <person name="Mizubayashi T."/>
            <person name="Mukai Y."/>
            <person name="Nagasaki H."/>
            <person name="Nagata Y."/>
            <person name="Naito S."/>
            <person name="Nakashima M."/>
            <person name="Nakama Y."/>
            <person name="Nakamichi Y."/>
            <person name="Nakamura M."/>
            <person name="Meguro A."/>
            <person name="Negishi M."/>
            <person name="Ohta I."/>
            <person name="Ohta T."/>
            <person name="Okamoto M."/>
            <person name="Ono N."/>
            <person name="Saji S."/>
            <person name="Sakaguchi M."/>
            <person name="Sakai K."/>
            <person name="Shibata M."/>
            <person name="Shimokawa T."/>
            <person name="Song J."/>
            <person name="Takazaki Y."/>
            <person name="Terasawa K."/>
            <person name="Tsugane M."/>
            <person name="Tsuji K."/>
            <person name="Ueda S."/>
            <person name="Waki K."/>
            <person name="Yamagata H."/>
            <person name="Yamamoto M."/>
            <person name="Yamamoto S."/>
            <person name="Yamane H."/>
            <person name="Yoshiki S."/>
            <person name="Yoshihara R."/>
            <person name="Yukawa K."/>
            <person name="Zhong H."/>
            <person name="Yano M."/>
            <person name="Yuan Q."/>
            <person name="Ouyang S."/>
            <person name="Liu J."/>
            <person name="Jones K.M."/>
            <person name="Gansberger K."/>
            <person name="Moffat K."/>
            <person name="Hill J."/>
            <person name="Bera J."/>
            <person name="Fadrosh D."/>
            <person name="Jin S."/>
            <person name="Johri S."/>
            <person name="Kim M."/>
            <person name="Overton L."/>
            <person name="Reardon M."/>
            <person name="Tsitrin T."/>
            <person name="Vuong H."/>
            <person name="Weaver B."/>
            <person name="Ciecko A."/>
            <person name="Tallon L."/>
            <person name="Jackson J."/>
            <person name="Pai G."/>
            <person name="Aken S.V."/>
            <person name="Utterback T."/>
            <person name="Reidmuller S."/>
            <person name="Feldblyum T."/>
            <person name="Hsiao J."/>
            <person name="Zismann V."/>
            <person name="Iobst S."/>
            <person name="de Vazeille A.R."/>
            <person name="Buell C.R."/>
            <person name="Ying K."/>
            <person name="Li Y."/>
            <person name="Lu T."/>
            <person name="Huang Y."/>
            <person name="Zhao Q."/>
            <person name="Feng Q."/>
            <person name="Zhang L."/>
            <person name="Zhu J."/>
            <person name="Weng Q."/>
            <person name="Mu J."/>
            <person name="Lu Y."/>
            <person name="Fan D."/>
            <person name="Liu Y."/>
            <person name="Guan J."/>
            <person name="Zhang Y."/>
            <person name="Yu S."/>
            <person name="Liu X."/>
            <person name="Zhang Y."/>
            <person name="Hong G."/>
            <person name="Han B."/>
            <person name="Choisne N."/>
            <person name="Demange N."/>
            <person name="Orjeda G."/>
            <person name="Samain S."/>
            <person name="Cattolico L."/>
            <person name="Pelletier E."/>
            <person name="Couloux A."/>
            <person name="Segurens B."/>
            <person name="Wincker P."/>
            <person name="D'Hont A."/>
            <person name="Scarpelli C."/>
            <person name="Weissenbach J."/>
            <person name="Salanoubat M."/>
            <person name="Quetier F."/>
            <person name="Yu Y."/>
            <person name="Kim H.R."/>
            <person name="Rambo T."/>
            <person name="Currie J."/>
            <person name="Collura K."/>
            <person name="Luo M."/>
            <person name="Yang T."/>
            <person name="Ammiraju J.S.S."/>
            <person name="Engler F."/>
            <person name="Soderlund C."/>
            <person name="Wing R.A."/>
            <person name="Palmer L.E."/>
            <person name="de la Bastide M."/>
            <person name="Spiegel L."/>
            <person name="Nascimento L."/>
            <person name="Zutavern T."/>
            <person name="O'Shaughnessy A."/>
            <person name="Dike S."/>
            <person name="Dedhia N."/>
            <person name="Preston R."/>
            <person name="Balija V."/>
            <person name="McCombie W.R."/>
            <person name="Chow T."/>
            <person name="Chen H."/>
            <person name="Chung M."/>
            <person name="Chen C."/>
            <person name="Shaw J."/>
            <person name="Wu H."/>
            <person name="Hsiao K."/>
            <person name="Chao Y."/>
            <person name="Chu M."/>
            <person name="Cheng C."/>
            <person name="Hour A."/>
            <person name="Lee P."/>
            <person name="Lin S."/>
            <person name="Lin Y."/>
            <person name="Liou J."/>
            <person name="Liu S."/>
            <person name="Hsing Y."/>
            <person name="Raghuvanshi S."/>
            <person name="Mohanty A."/>
            <person name="Bharti A.K."/>
            <person name="Gaur A."/>
            <person name="Gupta V."/>
            <person name="Kumar D."/>
            <person name="Ravi V."/>
            <person name="Vij S."/>
            <person name="Kapur A."/>
            <person name="Khurana P."/>
            <person name="Khurana P."/>
            <person name="Khurana J.P."/>
            <person name="Tyagi A.K."/>
            <person name="Gaikwad K."/>
            <person name="Singh A."/>
            <person name="Dalal V."/>
            <person name="Srivastava S."/>
            <person name="Dixit A."/>
            <person name="Pal A.K."/>
            <person name="Ghazi I.A."/>
            <person name="Yadav M."/>
            <person name="Pandit A."/>
            <person name="Bhargava A."/>
            <person name="Sureshbabu K."/>
            <person name="Batra K."/>
            <person name="Sharma T.R."/>
            <person name="Mohapatra T."/>
            <person name="Singh N.K."/>
            <person name="Messing J."/>
            <person name="Nelson A.B."/>
            <person name="Fuks G."/>
            <person name="Kavchok S."/>
            <person name="Keizer G."/>
            <person name="Linton E."/>
            <person name="Llaca V."/>
            <person name="Song R."/>
            <person name="Tanyolac B."/>
            <person name="Young S."/>
            <person name="Ho-Il K."/>
            <person name="Hahn J.H."/>
            <person name="Sangsakoo G."/>
            <person name="Vanavichit A."/>
            <person name="de Mattos Luiz.A.T."/>
            <person name="Zimmer P.D."/>
            <person name="Malone G."/>
            <person name="Dellagostin O."/>
            <person name="de Oliveira A.C."/>
            <person name="Bevan M."/>
            <person name="Bancroft I."/>
            <person name="Minx P."/>
            <person name="Cordum H."/>
            <person name="Wilson R."/>
            <person name="Cheng Z."/>
            <person name="Jin W."/>
            <person name="Jiang J."/>
            <person name="Leong S.A."/>
            <person name="Iwama H."/>
            <person name="Gojobori T."/>
            <person name="Itoh T."/>
            <person name="Niimura Y."/>
            <person name="Fujii Y."/>
            <person name="Habara T."/>
            <person name="Sakai H."/>
            <person name="Sato Y."/>
            <person name="Wilson G."/>
            <person name="Kumar K."/>
            <person name="McCouch S."/>
            <person name="Juretic N."/>
            <person name="Hoen D."/>
            <person name="Wright S."/>
            <person name="Bruskiewich R."/>
            <person name="Bureau T."/>
            <person name="Miyao A."/>
            <person name="Hirochika H."/>
            <person name="Nishikawa T."/>
            <person name="Kadowaki K."/>
            <person name="Sugiura M."/>
            <person name="Burr B."/>
            <person name="Sasaki T."/>
        </authorList>
    </citation>
    <scope>NUCLEOTIDE SEQUENCE [LARGE SCALE GENOMIC DNA]</scope>
    <source>
        <strain evidence="17">cv. Nipponbare</strain>
    </source>
</reference>
<dbReference type="PANTHER" id="PTHR34590:SF16">
    <property type="entry name" value="OS05G0318600 PROTEIN"/>
    <property type="match status" value="1"/>
</dbReference>
<comment type="subcellular location">
    <subcellularLocation>
        <location evidence="1">Membrane</location>
        <topology evidence="1">Single-pass type I membrane protein</topology>
    </subcellularLocation>
</comment>
<protein>
    <submittedName>
        <fullName evidence="16">Os05g0317900 protein</fullName>
    </submittedName>
</protein>
<dbReference type="PROSITE" id="PS50011">
    <property type="entry name" value="PROTEIN_KINASE_DOM"/>
    <property type="match status" value="1"/>
</dbReference>
<dbReference type="CDD" id="cd14066">
    <property type="entry name" value="STKc_IRAK"/>
    <property type="match status" value="1"/>
</dbReference>
<evidence type="ECO:0000256" key="9">
    <source>
        <dbReference type="ARBA" id="ARBA00022989"/>
    </source>
</evidence>
<evidence type="ECO:0000313" key="16">
    <source>
        <dbReference type="EMBL" id="BAS93337.1"/>
    </source>
</evidence>
<dbReference type="STRING" id="39947.Q5W6W0"/>
<evidence type="ECO:0000256" key="2">
    <source>
        <dbReference type="ARBA" id="ARBA00022527"/>
    </source>
</evidence>
<dbReference type="GO" id="GO:0004674">
    <property type="term" value="F:protein serine/threonine kinase activity"/>
    <property type="evidence" value="ECO:0007669"/>
    <property type="project" value="UniProtKB-KW"/>
</dbReference>
<dbReference type="EMBL" id="AP014961">
    <property type="protein sequence ID" value="BAS93337.1"/>
    <property type="molecule type" value="Genomic_DNA"/>
</dbReference>
<evidence type="ECO:0000256" key="7">
    <source>
        <dbReference type="ARBA" id="ARBA00022777"/>
    </source>
</evidence>
<evidence type="ECO:0000256" key="6">
    <source>
        <dbReference type="ARBA" id="ARBA00022741"/>
    </source>
</evidence>
<dbReference type="GO" id="GO:0010038">
    <property type="term" value="P:response to metal ion"/>
    <property type="evidence" value="ECO:0007669"/>
    <property type="project" value="UniProtKB-ARBA"/>
</dbReference>
<evidence type="ECO:0000259" key="15">
    <source>
        <dbReference type="PROSITE" id="PS50011"/>
    </source>
</evidence>
<keyword evidence="5 14" id="KW-0732">Signal</keyword>
<dbReference type="KEGG" id="osa:4338399"/>
<feature type="binding site" evidence="12">
    <location>
        <position position="542"/>
    </location>
    <ligand>
        <name>ATP</name>
        <dbReference type="ChEBI" id="CHEBI:30616"/>
    </ligand>
</feature>
<dbReference type="HOGENOM" id="CLU_000288_42_5_1"/>
<evidence type="ECO:0000256" key="5">
    <source>
        <dbReference type="ARBA" id="ARBA00022729"/>
    </source>
</evidence>
<dbReference type="InterPro" id="IPR001245">
    <property type="entry name" value="Ser-Thr/Tyr_kinase_cat_dom"/>
</dbReference>
<organism evidence="16 17">
    <name type="scientific">Oryza sativa subsp. japonica</name>
    <name type="common">Rice</name>
    <dbReference type="NCBI Taxonomy" id="39947"/>
    <lineage>
        <taxon>Eukaryota</taxon>
        <taxon>Viridiplantae</taxon>
        <taxon>Streptophyta</taxon>
        <taxon>Embryophyta</taxon>
        <taxon>Tracheophyta</taxon>
        <taxon>Spermatophyta</taxon>
        <taxon>Magnoliopsida</taxon>
        <taxon>Liliopsida</taxon>
        <taxon>Poales</taxon>
        <taxon>Poaceae</taxon>
        <taxon>BOP clade</taxon>
        <taxon>Oryzoideae</taxon>
        <taxon>Oryzeae</taxon>
        <taxon>Oryzinae</taxon>
        <taxon>Oryza</taxon>
        <taxon>Oryza sativa</taxon>
    </lineage>
</organism>
<evidence type="ECO:0000256" key="1">
    <source>
        <dbReference type="ARBA" id="ARBA00004479"/>
    </source>
</evidence>
<dbReference type="Pfam" id="PF12819">
    <property type="entry name" value="Malectin_like"/>
    <property type="match status" value="1"/>
</dbReference>
<evidence type="ECO:0000313" key="17">
    <source>
        <dbReference type="Proteomes" id="UP000059680"/>
    </source>
</evidence>
<feature type="domain" description="Protein kinase" evidence="15">
    <location>
        <begin position="513"/>
        <end position="788"/>
    </location>
</feature>
<evidence type="ECO:0000256" key="12">
    <source>
        <dbReference type="PROSITE-ProRule" id="PRU10141"/>
    </source>
</evidence>
<dbReference type="Pfam" id="PF07714">
    <property type="entry name" value="PK_Tyr_Ser-Thr"/>
    <property type="match status" value="1"/>
</dbReference>
<dbReference type="InterPro" id="IPR017441">
    <property type="entry name" value="Protein_kinase_ATP_BS"/>
</dbReference>
<keyword evidence="6 12" id="KW-0547">Nucleotide-binding</keyword>
<feature type="signal peptide" evidence="14">
    <location>
        <begin position="1"/>
        <end position="24"/>
    </location>
</feature>
<dbReference type="Gene3D" id="2.60.120.430">
    <property type="entry name" value="Galactose-binding lectin"/>
    <property type="match status" value="2"/>
</dbReference>
<dbReference type="InterPro" id="IPR000719">
    <property type="entry name" value="Prot_kinase_dom"/>
</dbReference>
<reference evidence="16 17" key="2">
    <citation type="journal article" date="2013" name="Plant Cell Physiol.">
        <title>Rice Annotation Project Database (RAP-DB): an integrative and interactive database for rice genomics.</title>
        <authorList>
            <person name="Sakai H."/>
            <person name="Lee S.S."/>
            <person name="Tanaka T."/>
            <person name="Numa H."/>
            <person name="Kim J."/>
            <person name="Kawahara Y."/>
            <person name="Wakimoto H."/>
            <person name="Yang C.C."/>
            <person name="Iwamoto M."/>
            <person name="Abe T."/>
            <person name="Yamada Y."/>
            <person name="Muto A."/>
            <person name="Inokuchi H."/>
            <person name="Ikemura T."/>
            <person name="Matsumoto T."/>
            <person name="Sasaki T."/>
            <person name="Itoh T."/>
        </authorList>
    </citation>
    <scope>NUCLEOTIDE SEQUENCE [LARGE SCALE GENOMIC DNA]</scope>
    <source>
        <strain evidence="17">cv. Nipponbare</strain>
    </source>
</reference>
<feature type="chain" id="PRO_5013532474" evidence="14">
    <location>
        <begin position="25"/>
        <end position="846"/>
    </location>
</feature>
<dbReference type="PROSITE" id="PS00108">
    <property type="entry name" value="PROTEIN_KINASE_ST"/>
    <property type="match status" value="1"/>
</dbReference>
<dbReference type="AlphaFoldDB" id="Q5W6W0"/>
<dbReference type="GO" id="GO:0004714">
    <property type="term" value="F:transmembrane receptor protein tyrosine kinase activity"/>
    <property type="evidence" value="ECO:0007669"/>
    <property type="project" value="InterPro"/>
</dbReference>
<keyword evidence="4" id="KW-0812">Transmembrane</keyword>
<dbReference type="Gramene" id="Os05t0317900-01">
    <property type="protein sequence ID" value="Os05t0317900-01"/>
    <property type="gene ID" value="Os05g0317900"/>
</dbReference>
<evidence type="ECO:0000256" key="3">
    <source>
        <dbReference type="ARBA" id="ARBA00022679"/>
    </source>
</evidence>
<keyword evidence="3" id="KW-0808">Transferase</keyword>
<keyword evidence="9" id="KW-1133">Transmembrane helix</keyword>
<evidence type="ECO:0000256" key="13">
    <source>
        <dbReference type="SAM" id="MobiDB-lite"/>
    </source>
</evidence>
<dbReference type="GO" id="GO:0004672">
    <property type="term" value="F:protein kinase activity"/>
    <property type="evidence" value="ECO:0000318"/>
    <property type="project" value="GO_Central"/>
</dbReference>
<keyword evidence="11" id="KW-0325">Glycoprotein</keyword>
<sequence length="846" mass="94097">MMHPSLLATTQWVTLSTLLSIAIAADNYFSSSSPIFLNCGASAMQLDSNNRSWDGDTSSTFAPSVKGLAARASYQDPSLPSLVPYMTSRIFISNYTYSFPVIPGRMFVRLHFYPVAYGNYASRDAYFGVTTNNLTLLDNFNASQTALAAKYAYILREFSLNVTSGSLDLTFFPSTQNGSYAFVNGIEIVPTPDIFTTLSPIPPTNGNPDPSDIDSMISFQTMYRLNVGGMTISPQGDSMFYRSWENDSPYIYGSAFGVTFSKDSNVTITYPSTMPNYIAPADVYGTARSMGPIAQINLHYSLTWILPVDAGFYYLLRFHFCEIEYPITKVNQRSFFIYINNQTVQEQMDVIVWSGGIGITTYTDYVIVTVGSGQMDLWVALHPDLSSGPEYYDAILNGLEVFKLQDIGKKSLAGLNPPLPPQPKSDVNPKGVSGGGKSKGAVPASIRGAMGSTATMLIACFSVCIICRLKKVAKHSFMTDKKCMTYRTEFYHSPSNLCRNFTFDEIQVATRNFDESLLLGRGGFGDVYRGEIDNNGENVAIKRSNPLSVQGVHEFQTEIELLSKLRYCHLVSLIGYCKEKNEMILVYEYMAQGTLREHLYNSNKPSLPWKQRLKICIGAARGLHYLHMGANQTIIHRDVKTANILLDDKWVAKVSDFGLSKANPDIDSTHVSTVVKGTFGYLDPEYYRRKQLTQKSDVYSFGVVLFEILCARPAVNIELPEEQASLRDWALSCQKKGMLGKIIDPHLHGEISPPCLRMFADCAKQCVADRSIDRPLMSDVLWSLEAALKLQENAENNKKFSEATTSSKRTPDLITIMGTDKPSTYSTMSITGQKIIFSDMMHPQGR</sequence>
<evidence type="ECO:0000256" key="4">
    <source>
        <dbReference type="ARBA" id="ARBA00022692"/>
    </source>
</evidence>
<dbReference type="PaxDb" id="39947-Q5W6W0"/>
<dbReference type="OMA" id="WENDSPY"/>
<evidence type="ECO:0000256" key="11">
    <source>
        <dbReference type="ARBA" id="ARBA00023180"/>
    </source>
</evidence>